<dbReference type="AlphaFoldDB" id="A6DTA0"/>
<keyword evidence="1" id="KW-1133">Transmembrane helix</keyword>
<sequence>MLLKTWHIFRGVFSLAGMTLCILILILEIKGLPKNLILGLRQELDSPHLNFSIDEVHVGPISGIKINNISVKDDSQEKAIYQAEKIQVSFNLADLSQGLFTPESLQVRNANFNLKLKHGNEEEYLLVNQVNLNAKLLDHKTLKINYFECNTQNLNLQIQGELTNWVQTEKKDEASTKLLSATELNKLIPDHIKEAIINVNDVAQLLNITEKTSVKINFFVDVLQPEKSTAQIDLSLPEFLYLGSLVKSTKIRLQLKKDALTIPQFEINADNNETLSGHIEYELKSKKLSAQLKGQVFPFKYLKIFAPKLIKHVDFVKFNETPPSFNLYINNPNIDDYKQWEAQGTIKASNFQVQGLYVDLVEGPIKFKNLNFQSETLKLAGPQINGKVQVRYNFLNSKVSLYADASGDPRHISHFIFSDSGRRNYLNVWERFSWGRTAIPTWSGYFDYRYDPIRNEDLMTFDGEFKADGASINGVNTQKLSAKVYMQFPEQILVHNIQVDTTDTHARGHLGFKNVTNDCTIDYQFYSTISIPQTLRIANGEWKGLLDSLGLPNNSYARLTGHLNLDEALNARSEAYIELPEFTFNNLKIESPKITFNMRDKKIMIASRKADFYSGNMHFVYQDNLELNQQALKINATNIDLAGLISELQKDSLTTAAGRVNFGADIALKSKNGEIQSILGEGFVHIYDGLFLEIPFLSTFFNRLESILPFVSAAKVKEMSAQLKFFDQQVNIENFFSDGKLIALSGEGWFDWRQTMYLFNINTHYLKGILTLPKPLNVDILKGLFSPLSVLVKAEVRGDKNGYEWTINSMDNFKKSINGTPSRFFNIFKSDDER</sequence>
<dbReference type="STRING" id="313628.LNTAR_24646"/>
<evidence type="ECO:0000313" key="3">
    <source>
        <dbReference type="Proteomes" id="UP000004947"/>
    </source>
</evidence>
<accession>A6DTA0</accession>
<reference evidence="2 3" key="1">
    <citation type="journal article" date="2010" name="J. Bacteriol.">
        <title>Genome sequence of Lentisphaera araneosa HTCC2155T, the type species of the order Lentisphaerales in the phylum Lentisphaerae.</title>
        <authorList>
            <person name="Thrash J.C."/>
            <person name="Cho J.C."/>
            <person name="Vergin K.L."/>
            <person name="Morris R.M."/>
            <person name="Giovannoni S.J."/>
        </authorList>
    </citation>
    <scope>NUCLEOTIDE SEQUENCE [LARGE SCALE GENOMIC DNA]</scope>
    <source>
        <strain evidence="2 3">HTCC2155</strain>
    </source>
</reference>
<keyword evidence="1" id="KW-0812">Transmembrane</keyword>
<gene>
    <name evidence="2" type="ORF">LNTAR_24646</name>
</gene>
<protein>
    <recommendedName>
        <fullName evidence="4">AsmA-like C-terminal domain-containing protein</fullName>
    </recommendedName>
</protein>
<dbReference type="Proteomes" id="UP000004947">
    <property type="component" value="Unassembled WGS sequence"/>
</dbReference>
<dbReference type="RefSeq" id="WP_007281049.1">
    <property type="nucleotide sequence ID" value="NZ_ABCK01000035.1"/>
</dbReference>
<evidence type="ECO:0000256" key="1">
    <source>
        <dbReference type="SAM" id="Phobius"/>
    </source>
</evidence>
<comment type="caution">
    <text evidence="2">The sequence shown here is derived from an EMBL/GenBank/DDBJ whole genome shotgun (WGS) entry which is preliminary data.</text>
</comment>
<evidence type="ECO:0000313" key="2">
    <source>
        <dbReference type="EMBL" id="EDM25173.1"/>
    </source>
</evidence>
<evidence type="ECO:0008006" key="4">
    <source>
        <dbReference type="Google" id="ProtNLM"/>
    </source>
</evidence>
<proteinExistence type="predicted"/>
<name>A6DTA0_9BACT</name>
<keyword evidence="1" id="KW-0472">Membrane</keyword>
<feature type="transmembrane region" description="Helical" evidence="1">
    <location>
        <begin position="7"/>
        <end position="27"/>
    </location>
</feature>
<keyword evidence="3" id="KW-1185">Reference proteome</keyword>
<organism evidence="2 3">
    <name type="scientific">Lentisphaera araneosa HTCC2155</name>
    <dbReference type="NCBI Taxonomy" id="313628"/>
    <lineage>
        <taxon>Bacteria</taxon>
        <taxon>Pseudomonadati</taxon>
        <taxon>Lentisphaerota</taxon>
        <taxon>Lentisphaeria</taxon>
        <taxon>Lentisphaerales</taxon>
        <taxon>Lentisphaeraceae</taxon>
        <taxon>Lentisphaera</taxon>
    </lineage>
</organism>
<dbReference type="EMBL" id="ABCK01000035">
    <property type="protein sequence ID" value="EDM25173.1"/>
    <property type="molecule type" value="Genomic_DNA"/>
</dbReference>